<dbReference type="EMBL" id="JAIVGD010000023">
    <property type="protein sequence ID" value="KAH0743497.1"/>
    <property type="molecule type" value="Genomic_DNA"/>
</dbReference>
<dbReference type="Proteomes" id="UP000826656">
    <property type="component" value="Unassembled WGS sequence"/>
</dbReference>
<protein>
    <submittedName>
        <fullName evidence="1">Uncharacterized protein</fullName>
    </submittedName>
</protein>
<sequence>MPYGGGIEFCPWTRLYCPPYKCKAGISFCISGNDKGWIFYPGREKIFDAVGNDVKPELGIGRVAMWRRKFKLMEVSVF</sequence>
<organism evidence="1 2">
    <name type="scientific">Solanum tuberosum</name>
    <name type="common">Potato</name>
    <dbReference type="NCBI Taxonomy" id="4113"/>
    <lineage>
        <taxon>Eukaryota</taxon>
        <taxon>Viridiplantae</taxon>
        <taxon>Streptophyta</taxon>
        <taxon>Embryophyta</taxon>
        <taxon>Tracheophyta</taxon>
        <taxon>Spermatophyta</taxon>
        <taxon>Magnoliopsida</taxon>
        <taxon>eudicotyledons</taxon>
        <taxon>Gunneridae</taxon>
        <taxon>Pentapetalae</taxon>
        <taxon>asterids</taxon>
        <taxon>lamiids</taxon>
        <taxon>Solanales</taxon>
        <taxon>Solanaceae</taxon>
        <taxon>Solanoideae</taxon>
        <taxon>Solaneae</taxon>
        <taxon>Solanum</taxon>
    </lineage>
</organism>
<reference evidence="1 2" key="1">
    <citation type="journal article" date="2021" name="bioRxiv">
        <title>Chromosome-scale and haplotype-resolved genome assembly of a tetraploid potato cultivar.</title>
        <authorList>
            <person name="Sun H."/>
            <person name="Jiao W.-B."/>
            <person name="Krause K."/>
            <person name="Campoy J.A."/>
            <person name="Goel M."/>
            <person name="Folz-Donahue K."/>
            <person name="Kukat C."/>
            <person name="Huettel B."/>
            <person name="Schneeberger K."/>
        </authorList>
    </citation>
    <scope>NUCLEOTIDE SEQUENCE [LARGE SCALE GENOMIC DNA]</scope>
    <source>
        <strain evidence="1">SolTubOtavaFocal</strain>
        <tissue evidence="1">Leaves</tissue>
    </source>
</reference>
<name>A0ABQ7U9B8_SOLTU</name>
<comment type="caution">
    <text evidence="1">The sequence shown here is derived from an EMBL/GenBank/DDBJ whole genome shotgun (WGS) entry which is preliminary data.</text>
</comment>
<evidence type="ECO:0000313" key="2">
    <source>
        <dbReference type="Proteomes" id="UP000826656"/>
    </source>
</evidence>
<gene>
    <name evidence="1" type="ORF">KY290_031490</name>
</gene>
<proteinExistence type="predicted"/>
<accession>A0ABQ7U9B8</accession>
<keyword evidence="2" id="KW-1185">Reference proteome</keyword>
<evidence type="ECO:0000313" key="1">
    <source>
        <dbReference type="EMBL" id="KAH0743497.1"/>
    </source>
</evidence>